<keyword evidence="4" id="KW-1185">Reference proteome</keyword>
<evidence type="ECO:0000256" key="1">
    <source>
        <dbReference type="PROSITE-ProRule" id="PRU00047"/>
    </source>
</evidence>
<dbReference type="GO" id="GO:0008270">
    <property type="term" value="F:zinc ion binding"/>
    <property type="evidence" value="ECO:0007669"/>
    <property type="project" value="UniProtKB-KW"/>
</dbReference>
<accession>A0A151XIB4</accession>
<name>A0A151XIB4_9HYME</name>
<keyword evidence="1" id="KW-0863">Zinc-finger</keyword>
<protein>
    <recommendedName>
        <fullName evidence="2">CCHC-type domain-containing protein</fullName>
    </recommendedName>
</protein>
<dbReference type="SUPFAM" id="SSF57756">
    <property type="entry name" value="Retrovirus zinc finger-like domains"/>
    <property type="match status" value="1"/>
</dbReference>
<gene>
    <name evidence="3" type="ORF">ALC60_00940</name>
</gene>
<sequence>MLAPPAHDPKAFNPTRPTYKYSNNDISSYVVYVYSDKPSTMHFSVLSRIISDSIKNDILLIKRLGAGKAIIEAKSADAANRLLSNPVFEKNNLRAFIPSFKVLRSGIIRGVLSVQIKFAGQILPSEIVLFNALYKVYAFVPKAKICYTCYRVGHIERDCKSSRPRCLFCGSSCEEDHSCPANKSQATCINCGRASSNLTHLPPHH</sequence>
<evidence type="ECO:0000259" key="2">
    <source>
        <dbReference type="PROSITE" id="PS50158"/>
    </source>
</evidence>
<keyword evidence="1" id="KW-0862">Zinc</keyword>
<dbReference type="EMBL" id="KQ982101">
    <property type="protein sequence ID" value="KYQ60028.1"/>
    <property type="molecule type" value="Genomic_DNA"/>
</dbReference>
<dbReference type="InterPro" id="IPR036875">
    <property type="entry name" value="Znf_CCHC_sf"/>
</dbReference>
<dbReference type="GO" id="GO:0003676">
    <property type="term" value="F:nucleic acid binding"/>
    <property type="evidence" value="ECO:0007669"/>
    <property type="project" value="InterPro"/>
</dbReference>
<feature type="domain" description="CCHC-type" evidence="2">
    <location>
        <begin position="146"/>
        <end position="161"/>
    </location>
</feature>
<organism evidence="3 4">
    <name type="scientific">Mycetomoellerius zeteki</name>
    <dbReference type="NCBI Taxonomy" id="64791"/>
    <lineage>
        <taxon>Eukaryota</taxon>
        <taxon>Metazoa</taxon>
        <taxon>Ecdysozoa</taxon>
        <taxon>Arthropoda</taxon>
        <taxon>Hexapoda</taxon>
        <taxon>Insecta</taxon>
        <taxon>Pterygota</taxon>
        <taxon>Neoptera</taxon>
        <taxon>Endopterygota</taxon>
        <taxon>Hymenoptera</taxon>
        <taxon>Apocrita</taxon>
        <taxon>Aculeata</taxon>
        <taxon>Formicoidea</taxon>
        <taxon>Formicidae</taxon>
        <taxon>Myrmicinae</taxon>
        <taxon>Mycetomoellerius</taxon>
    </lineage>
</organism>
<dbReference type="InterPro" id="IPR001878">
    <property type="entry name" value="Znf_CCHC"/>
</dbReference>
<keyword evidence="1" id="KW-0479">Metal-binding</keyword>
<dbReference type="Proteomes" id="UP000075809">
    <property type="component" value="Unassembled WGS sequence"/>
</dbReference>
<dbReference type="PROSITE" id="PS50158">
    <property type="entry name" value="ZF_CCHC"/>
    <property type="match status" value="1"/>
</dbReference>
<proteinExistence type="predicted"/>
<evidence type="ECO:0000313" key="3">
    <source>
        <dbReference type="EMBL" id="KYQ60028.1"/>
    </source>
</evidence>
<dbReference type="STRING" id="64791.A0A151XIB4"/>
<reference evidence="3 4" key="1">
    <citation type="submission" date="2015-09" db="EMBL/GenBank/DDBJ databases">
        <title>Trachymyrmex zeteki WGS genome.</title>
        <authorList>
            <person name="Nygaard S."/>
            <person name="Hu H."/>
            <person name="Boomsma J."/>
            <person name="Zhang G."/>
        </authorList>
    </citation>
    <scope>NUCLEOTIDE SEQUENCE [LARGE SCALE GENOMIC DNA]</scope>
    <source>
        <strain evidence="3">Tzet28-1</strain>
        <tissue evidence="3">Whole body</tissue>
    </source>
</reference>
<evidence type="ECO:0000313" key="4">
    <source>
        <dbReference type="Proteomes" id="UP000075809"/>
    </source>
</evidence>
<dbReference type="AlphaFoldDB" id="A0A151XIB4"/>